<name>E4XN54_OIKDI</name>
<proteinExistence type="predicted"/>
<feature type="compositionally biased region" description="Basic residues" evidence="1">
    <location>
        <begin position="1"/>
        <end position="12"/>
    </location>
</feature>
<reference evidence="2" key="1">
    <citation type="journal article" date="2010" name="Science">
        <title>Plasticity of animal genome architecture unmasked by rapid evolution of a pelagic tunicate.</title>
        <authorList>
            <person name="Denoeud F."/>
            <person name="Henriet S."/>
            <person name="Mungpakdee S."/>
            <person name="Aury J.M."/>
            <person name="Da Silva C."/>
            <person name="Brinkmann H."/>
            <person name="Mikhaleva J."/>
            <person name="Olsen L.C."/>
            <person name="Jubin C."/>
            <person name="Canestro C."/>
            <person name="Bouquet J.M."/>
            <person name="Danks G."/>
            <person name="Poulain J."/>
            <person name="Campsteijn C."/>
            <person name="Adamski M."/>
            <person name="Cross I."/>
            <person name="Yadetie F."/>
            <person name="Muffato M."/>
            <person name="Louis A."/>
            <person name="Butcher S."/>
            <person name="Tsagkogeorga G."/>
            <person name="Konrad A."/>
            <person name="Singh S."/>
            <person name="Jensen M.F."/>
            <person name="Cong E.H."/>
            <person name="Eikeseth-Otteraa H."/>
            <person name="Noel B."/>
            <person name="Anthouard V."/>
            <person name="Porcel B.M."/>
            <person name="Kachouri-Lafond R."/>
            <person name="Nishino A."/>
            <person name="Ugolini M."/>
            <person name="Chourrout P."/>
            <person name="Nishida H."/>
            <person name="Aasland R."/>
            <person name="Huzurbazar S."/>
            <person name="Westhof E."/>
            <person name="Delsuc F."/>
            <person name="Lehrach H."/>
            <person name="Reinhardt R."/>
            <person name="Weissenbach J."/>
            <person name="Roy S.W."/>
            <person name="Artiguenave F."/>
            <person name="Postlethwait J.H."/>
            <person name="Manak J.R."/>
            <person name="Thompson E.M."/>
            <person name="Jaillon O."/>
            <person name="Du Pasquier L."/>
            <person name="Boudinot P."/>
            <person name="Liberles D.A."/>
            <person name="Volff J.N."/>
            <person name="Philippe H."/>
            <person name="Lenhard B."/>
            <person name="Roest Crollius H."/>
            <person name="Wincker P."/>
            <person name="Chourrout D."/>
        </authorList>
    </citation>
    <scope>NUCLEOTIDE SEQUENCE [LARGE SCALE GENOMIC DNA]</scope>
</reference>
<accession>E4XN54</accession>
<evidence type="ECO:0000313" key="3">
    <source>
        <dbReference type="Proteomes" id="UP000001307"/>
    </source>
</evidence>
<dbReference type="AlphaFoldDB" id="E4XN54"/>
<evidence type="ECO:0000256" key="1">
    <source>
        <dbReference type="SAM" id="MobiDB-lite"/>
    </source>
</evidence>
<dbReference type="EMBL" id="FN653081">
    <property type="protein sequence ID" value="CBY25109.1"/>
    <property type="molecule type" value="Genomic_DNA"/>
</dbReference>
<protein>
    <submittedName>
        <fullName evidence="2">Uncharacterized protein</fullName>
    </submittedName>
</protein>
<feature type="compositionally biased region" description="Basic residues" evidence="1">
    <location>
        <begin position="44"/>
        <end position="56"/>
    </location>
</feature>
<evidence type="ECO:0000313" key="2">
    <source>
        <dbReference type="EMBL" id="CBY25109.1"/>
    </source>
</evidence>
<keyword evidence="3" id="KW-1185">Reference proteome</keyword>
<feature type="compositionally biased region" description="Basic and acidic residues" evidence="1">
    <location>
        <begin position="83"/>
        <end position="101"/>
    </location>
</feature>
<feature type="region of interest" description="Disordered" evidence="1">
    <location>
        <begin position="1"/>
        <end position="101"/>
    </location>
</feature>
<gene>
    <name evidence="2" type="ORF">GSOID_T00015608001</name>
</gene>
<sequence>MFRSRKPRGKRSVRIETEEDAEDMEVEEAVKPEIQASKSEKLKKEKKSKKEKKIKPKAALSFGDDDTEESGEFKVKKSNRSRKLAEKLRNEVEKESKERLP</sequence>
<feature type="compositionally biased region" description="Acidic residues" evidence="1">
    <location>
        <begin position="17"/>
        <end position="27"/>
    </location>
</feature>
<dbReference type="InParanoid" id="E4XN54"/>
<organism evidence="2">
    <name type="scientific">Oikopleura dioica</name>
    <name type="common">Tunicate</name>
    <dbReference type="NCBI Taxonomy" id="34765"/>
    <lineage>
        <taxon>Eukaryota</taxon>
        <taxon>Metazoa</taxon>
        <taxon>Chordata</taxon>
        <taxon>Tunicata</taxon>
        <taxon>Appendicularia</taxon>
        <taxon>Copelata</taxon>
        <taxon>Oikopleuridae</taxon>
        <taxon>Oikopleura</taxon>
    </lineage>
</organism>
<dbReference type="Proteomes" id="UP000001307">
    <property type="component" value="Unassembled WGS sequence"/>
</dbReference>